<dbReference type="eggNOG" id="COG0764">
    <property type="taxonomic scope" value="Bacteria"/>
</dbReference>
<evidence type="ECO:0000313" key="10">
    <source>
        <dbReference type="Proteomes" id="UP000006898"/>
    </source>
</evidence>
<dbReference type="AlphaFoldDB" id="D5MG27"/>
<evidence type="ECO:0000256" key="2">
    <source>
        <dbReference type="ARBA" id="ARBA00022490"/>
    </source>
</evidence>
<comment type="similarity">
    <text evidence="8">Belongs to the thioester dehydratase family. FabZ subfamily.</text>
</comment>
<evidence type="ECO:0000256" key="5">
    <source>
        <dbReference type="ARBA" id="ARBA00023098"/>
    </source>
</evidence>
<dbReference type="GO" id="GO:0016020">
    <property type="term" value="C:membrane"/>
    <property type="evidence" value="ECO:0007669"/>
    <property type="project" value="GOC"/>
</dbReference>
<dbReference type="HAMAP" id="MF_00406">
    <property type="entry name" value="FabZ"/>
    <property type="match status" value="1"/>
</dbReference>
<protein>
    <recommendedName>
        <fullName evidence="8">3-hydroxyacyl-[acyl-carrier-protein] dehydratase FabZ</fullName>
        <ecNumber evidence="8">4.2.1.59</ecNumber>
    </recommendedName>
    <alternativeName>
        <fullName evidence="8">(3R)-hydroxymyristoyl-[acyl-carrier-protein] dehydratase</fullName>
        <shortName evidence="8">(3R)-hydroxymyristoyl-ACP dehydrase</shortName>
    </alternativeName>
    <alternativeName>
        <fullName evidence="8">Beta-hydroxyacyl-ACP dehydratase</fullName>
    </alternativeName>
</protein>
<evidence type="ECO:0000256" key="7">
    <source>
        <dbReference type="ARBA" id="ARBA00025049"/>
    </source>
</evidence>
<accession>D5MG27</accession>
<evidence type="ECO:0000256" key="4">
    <source>
        <dbReference type="ARBA" id="ARBA00022556"/>
    </source>
</evidence>
<dbReference type="GO" id="GO:0009245">
    <property type="term" value="P:lipid A biosynthetic process"/>
    <property type="evidence" value="ECO:0007669"/>
    <property type="project" value="UniProtKB-UniRule"/>
</dbReference>
<dbReference type="PANTHER" id="PTHR30272:SF1">
    <property type="entry name" value="3-HYDROXYACYL-[ACYL-CARRIER-PROTEIN] DEHYDRATASE"/>
    <property type="match status" value="1"/>
</dbReference>
<dbReference type="EC" id="4.2.1.59" evidence="8"/>
<reference evidence="9 10" key="1">
    <citation type="journal article" date="2010" name="Nature">
        <title>Nitrite-driven anaerobic methane oxidation by oxygenic bacteria.</title>
        <authorList>
            <person name="Ettwig K.F."/>
            <person name="Butler M.K."/>
            <person name="Le Paslier D."/>
            <person name="Pelletier E."/>
            <person name="Mangenot S."/>
            <person name="Kuypers M.M.M."/>
            <person name="Schreiber F."/>
            <person name="Dutilh B.E."/>
            <person name="Zedelius J."/>
            <person name="de Beer D."/>
            <person name="Gloerich J."/>
            <person name="Wessels H.J.C.T."/>
            <person name="van Allen T."/>
            <person name="Luesken F."/>
            <person name="Wu M."/>
            <person name="van de Pas-Schoonen K.T."/>
            <person name="Op den Camp H.J.M."/>
            <person name="Janssen-Megens E.M."/>
            <person name="Francoijs K-J."/>
            <person name="Stunnenberg H."/>
            <person name="Weissenbach J."/>
            <person name="Jetten M.S.M."/>
            <person name="Strous M."/>
        </authorList>
    </citation>
    <scope>NUCLEOTIDE SEQUENCE [LARGE SCALE GENOMIC DNA]</scope>
</reference>
<dbReference type="SUPFAM" id="SSF54637">
    <property type="entry name" value="Thioesterase/thiol ester dehydrase-isomerase"/>
    <property type="match status" value="1"/>
</dbReference>
<keyword evidence="4 8" id="KW-0441">Lipid A biosynthesis</keyword>
<dbReference type="NCBIfam" id="TIGR01750">
    <property type="entry name" value="fabZ"/>
    <property type="match status" value="1"/>
</dbReference>
<dbReference type="Pfam" id="PF07977">
    <property type="entry name" value="FabA"/>
    <property type="match status" value="1"/>
</dbReference>
<comment type="subcellular location">
    <subcellularLocation>
        <location evidence="1 8">Cytoplasm</location>
    </subcellularLocation>
</comment>
<dbReference type="GO" id="GO:0005737">
    <property type="term" value="C:cytoplasm"/>
    <property type="evidence" value="ECO:0007669"/>
    <property type="project" value="UniProtKB-SubCell"/>
</dbReference>
<dbReference type="GO" id="GO:0006633">
    <property type="term" value="P:fatty acid biosynthetic process"/>
    <property type="evidence" value="ECO:0007669"/>
    <property type="project" value="UniProtKB-UniRule"/>
</dbReference>
<dbReference type="FunFam" id="3.10.129.10:FF:000001">
    <property type="entry name" value="3-hydroxyacyl-[acyl-carrier-protein] dehydratase FabZ"/>
    <property type="match status" value="1"/>
</dbReference>
<dbReference type="Gene3D" id="3.10.129.10">
    <property type="entry name" value="Hotdog Thioesterase"/>
    <property type="match status" value="1"/>
</dbReference>
<dbReference type="HOGENOM" id="CLU_078912_3_0_0"/>
<dbReference type="PATRIC" id="fig|671143.5.peg.1455"/>
<name>D5MG27_METO1</name>
<feature type="active site" evidence="8">
    <location>
        <position position="48"/>
    </location>
</feature>
<keyword evidence="3 8" id="KW-0444">Lipid biosynthesis</keyword>
<sequence length="159" mass="17896">MIDIRQIQEMLPHRYPFLLVDRILEIEPGKRVVGLKNVTINESFFQGHFPGQPVMPGVLVIEAMAQVGGVLLMRTLNVSAEKKLVYFTGIDHAKFRRPVLPGDQVRFEIELLQIRSRNCRMQAMAFVQDKLVAEAELSCMVVDRESSNLPPGIPVVAGE</sequence>
<evidence type="ECO:0000256" key="8">
    <source>
        <dbReference type="HAMAP-Rule" id="MF_00406"/>
    </source>
</evidence>
<comment type="catalytic activity">
    <reaction evidence="8">
        <text>a (3R)-hydroxyacyl-[ACP] = a (2E)-enoyl-[ACP] + H2O</text>
        <dbReference type="Rhea" id="RHEA:13097"/>
        <dbReference type="Rhea" id="RHEA-COMP:9925"/>
        <dbReference type="Rhea" id="RHEA-COMP:9945"/>
        <dbReference type="ChEBI" id="CHEBI:15377"/>
        <dbReference type="ChEBI" id="CHEBI:78784"/>
        <dbReference type="ChEBI" id="CHEBI:78827"/>
        <dbReference type="EC" id="4.2.1.59"/>
    </reaction>
</comment>
<dbReference type="Proteomes" id="UP000006898">
    <property type="component" value="Chromosome"/>
</dbReference>
<dbReference type="EMBL" id="FP565575">
    <property type="protein sequence ID" value="CBE68708.1"/>
    <property type="molecule type" value="Genomic_DNA"/>
</dbReference>
<dbReference type="CDD" id="cd01288">
    <property type="entry name" value="FabZ"/>
    <property type="match status" value="1"/>
</dbReference>
<dbReference type="GO" id="GO:0019171">
    <property type="term" value="F:(3R)-hydroxyacyl-[acyl-carrier-protein] dehydratase activity"/>
    <property type="evidence" value="ECO:0007669"/>
    <property type="project" value="UniProtKB-EC"/>
</dbReference>
<evidence type="ECO:0000313" key="9">
    <source>
        <dbReference type="EMBL" id="CBE68708.1"/>
    </source>
</evidence>
<gene>
    <name evidence="8 9" type="primary">fabZ</name>
    <name evidence="9" type="ORF">DAMO_1650</name>
</gene>
<dbReference type="PANTHER" id="PTHR30272">
    <property type="entry name" value="3-HYDROXYACYL-[ACYL-CARRIER-PROTEIN] DEHYDRATASE"/>
    <property type="match status" value="1"/>
</dbReference>
<keyword evidence="6 8" id="KW-0456">Lyase</keyword>
<organism evidence="9 10">
    <name type="scientific">Methylomirabilis oxygeniifera</name>
    <dbReference type="NCBI Taxonomy" id="671143"/>
    <lineage>
        <taxon>Bacteria</taxon>
        <taxon>Candidatus Methylomirabilota</taxon>
        <taxon>Candidatus Methylomirabilia</taxon>
        <taxon>Candidatus Methylomirabilales</taxon>
        <taxon>Candidatus Methylomirabilaceae</taxon>
        <taxon>Candidatus Methylomirabilis</taxon>
    </lineage>
</organism>
<keyword evidence="2 8" id="KW-0963">Cytoplasm</keyword>
<evidence type="ECO:0000256" key="3">
    <source>
        <dbReference type="ARBA" id="ARBA00022516"/>
    </source>
</evidence>
<keyword evidence="5 8" id="KW-0443">Lipid metabolism</keyword>
<dbReference type="KEGG" id="mox:DAMO_1650"/>
<proteinExistence type="inferred from homology"/>
<dbReference type="NCBIfam" id="NF000582">
    <property type="entry name" value="PRK00006.1"/>
    <property type="match status" value="1"/>
</dbReference>
<comment type="function">
    <text evidence="7 8">Involved in unsaturated fatty acids biosynthesis. Catalyzes the dehydration of short chain beta-hydroxyacyl-ACPs and long chain saturated and unsaturated beta-hydroxyacyl-ACPs.</text>
</comment>
<evidence type="ECO:0000256" key="6">
    <source>
        <dbReference type="ARBA" id="ARBA00023239"/>
    </source>
</evidence>
<dbReference type="InterPro" id="IPR029069">
    <property type="entry name" value="HotDog_dom_sf"/>
</dbReference>
<dbReference type="InterPro" id="IPR013114">
    <property type="entry name" value="FabA_FabZ"/>
</dbReference>
<dbReference type="InterPro" id="IPR010084">
    <property type="entry name" value="FabZ"/>
</dbReference>
<dbReference type="STRING" id="671143.DAMO_1650"/>
<evidence type="ECO:0000256" key="1">
    <source>
        <dbReference type="ARBA" id="ARBA00004496"/>
    </source>
</evidence>